<dbReference type="InterPro" id="IPR058031">
    <property type="entry name" value="AAA_lid_NorR"/>
</dbReference>
<sequence length="456" mass="49179">MSDPLRTVVLIEDDPGVQLAAAQALQIGGFQVLPCDSAEQAQALLKPDFPGVVVCDVRLPGKDGLTLLRELHRTDPDLPVTLVTGHGDVAMAVEAMREGAWDFIEKPFASERLIDVTRRAAIQRQLVLENRRLKAALSGTGRLIGASPAMERIRTLVANLGPTGVDVLIEGETGAGKEVVAQALHEASGASGPFVAINCGALPEAVFESEIFGAEPGAYTGATKRRIGKLEHARDGTVFLDEIESMPLALQVKLLRVLQERSFERLGGNTVLPLQARVIAATKVDLKALADRGGFRADLYYRLNVATLALPPLRERREDIPLLLTHFAELAGLRFRRPVPRWGAAQMAAWQARDWSGNVRELRHLADRWVLGLEDTATEAADRDAPAGAPGDGTAAAPRAGLEAQLEAFERGLIEAALRESQGSVSAAAATLDLPRKTLSDRIRRLGLDAERFRLS</sequence>
<dbReference type="GO" id="GO:0006355">
    <property type="term" value="P:regulation of DNA-templated transcription"/>
    <property type="evidence" value="ECO:0007669"/>
    <property type="project" value="InterPro"/>
</dbReference>
<dbReference type="PROSITE" id="PS00675">
    <property type="entry name" value="SIGMA54_INTERACT_1"/>
    <property type="match status" value="1"/>
</dbReference>
<dbReference type="Pfam" id="PF02954">
    <property type="entry name" value="HTH_8"/>
    <property type="match status" value="1"/>
</dbReference>
<keyword evidence="1 7" id="KW-0597">Phosphoprotein</keyword>
<dbReference type="GO" id="GO:0005524">
    <property type="term" value="F:ATP binding"/>
    <property type="evidence" value="ECO:0007669"/>
    <property type="project" value="UniProtKB-KW"/>
</dbReference>
<proteinExistence type="predicted"/>
<reference evidence="10 11" key="1">
    <citation type="submission" date="2019-09" db="EMBL/GenBank/DDBJ databases">
        <title>Draft genome sequences of 48 bacterial type strains from the CCUG.</title>
        <authorList>
            <person name="Tunovic T."/>
            <person name="Pineiro-Iglesias B."/>
            <person name="Unosson C."/>
            <person name="Inganas E."/>
            <person name="Ohlen M."/>
            <person name="Cardew S."/>
            <person name="Jensie-Markopoulos S."/>
            <person name="Salva-Serra F."/>
            <person name="Jaen-Luchoro D."/>
            <person name="Karlsson R."/>
            <person name="Svensson-Stadler L."/>
            <person name="Chun J."/>
            <person name="Moore E."/>
        </authorList>
    </citation>
    <scope>NUCLEOTIDE SEQUENCE [LARGE SCALE GENOMIC DNA]</scope>
    <source>
        <strain evidence="10 11">CCUG 30977</strain>
    </source>
</reference>
<dbReference type="SMART" id="SM00448">
    <property type="entry name" value="REC"/>
    <property type="match status" value="1"/>
</dbReference>
<dbReference type="InterPro" id="IPR011006">
    <property type="entry name" value="CheY-like_superfamily"/>
</dbReference>
<dbReference type="SUPFAM" id="SSF46689">
    <property type="entry name" value="Homeodomain-like"/>
    <property type="match status" value="1"/>
</dbReference>
<evidence type="ECO:0000259" key="9">
    <source>
        <dbReference type="PROSITE" id="PS50110"/>
    </source>
</evidence>
<dbReference type="Pfam" id="PF00158">
    <property type="entry name" value="Sigma54_activat"/>
    <property type="match status" value="1"/>
</dbReference>
<dbReference type="EMBL" id="VZPB01000028">
    <property type="protein sequence ID" value="KAB0580933.1"/>
    <property type="molecule type" value="Genomic_DNA"/>
</dbReference>
<keyword evidence="3" id="KW-0067">ATP-binding</keyword>
<dbReference type="Proteomes" id="UP000430120">
    <property type="component" value="Unassembled WGS sequence"/>
</dbReference>
<evidence type="ECO:0000313" key="10">
    <source>
        <dbReference type="EMBL" id="KAB0580933.1"/>
    </source>
</evidence>
<dbReference type="InterPro" id="IPR025662">
    <property type="entry name" value="Sigma_54_int_dom_ATP-bd_1"/>
</dbReference>
<dbReference type="RefSeq" id="WP_151124488.1">
    <property type="nucleotide sequence ID" value="NZ_CP088081.1"/>
</dbReference>
<dbReference type="AlphaFoldDB" id="A0A643FAE5"/>
<dbReference type="PANTHER" id="PTHR32071">
    <property type="entry name" value="TRANSCRIPTIONAL REGULATORY PROTEIN"/>
    <property type="match status" value="1"/>
</dbReference>
<dbReference type="PANTHER" id="PTHR32071:SF57">
    <property type="entry name" value="C4-DICARBOXYLATE TRANSPORT TRANSCRIPTIONAL REGULATORY PROTEIN DCTD"/>
    <property type="match status" value="1"/>
</dbReference>
<dbReference type="Gene3D" id="1.10.8.60">
    <property type="match status" value="1"/>
</dbReference>
<evidence type="ECO:0000256" key="3">
    <source>
        <dbReference type="ARBA" id="ARBA00022840"/>
    </source>
</evidence>
<evidence type="ECO:0000259" key="8">
    <source>
        <dbReference type="PROSITE" id="PS50045"/>
    </source>
</evidence>
<accession>A0A643FAE5</accession>
<dbReference type="InterPro" id="IPR002197">
    <property type="entry name" value="HTH_Fis"/>
</dbReference>
<feature type="domain" description="Response regulatory" evidence="9">
    <location>
        <begin position="7"/>
        <end position="121"/>
    </location>
</feature>
<feature type="modified residue" description="4-aspartylphosphate" evidence="7">
    <location>
        <position position="56"/>
    </location>
</feature>
<dbReference type="PRINTS" id="PR01590">
    <property type="entry name" value="HTHFIS"/>
</dbReference>
<keyword evidence="6" id="KW-0804">Transcription</keyword>
<keyword evidence="2" id="KW-0547">Nucleotide-binding</keyword>
<dbReference type="SUPFAM" id="SSF52172">
    <property type="entry name" value="CheY-like"/>
    <property type="match status" value="1"/>
</dbReference>
<dbReference type="FunFam" id="3.40.50.300:FF:000006">
    <property type="entry name" value="DNA-binding transcriptional regulator NtrC"/>
    <property type="match status" value="1"/>
</dbReference>
<dbReference type="OrthoDB" id="9761705at2"/>
<dbReference type="Pfam" id="PF00072">
    <property type="entry name" value="Response_reg"/>
    <property type="match status" value="1"/>
</dbReference>
<gene>
    <name evidence="10" type="ORF">F7Q92_12610</name>
</gene>
<dbReference type="GO" id="GO:0043565">
    <property type="term" value="F:sequence-specific DNA binding"/>
    <property type="evidence" value="ECO:0007669"/>
    <property type="project" value="InterPro"/>
</dbReference>
<dbReference type="InterPro" id="IPR027417">
    <property type="entry name" value="P-loop_NTPase"/>
</dbReference>
<comment type="caution">
    <text evidence="10">The sequence shown here is derived from an EMBL/GenBank/DDBJ whole genome shotgun (WGS) entry which is preliminary data.</text>
</comment>
<keyword evidence="11" id="KW-1185">Reference proteome</keyword>
<dbReference type="Pfam" id="PF25601">
    <property type="entry name" value="AAA_lid_14"/>
    <property type="match status" value="1"/>
</dbReference>
<feature type="domain" description="Sigma-54 factor interaction" evidence="8">
    <location>
        <begin position="143"/>
        <end position="371"/>
    </location>
</feature>
<dbReference type="InterPro" id="IPR009057">
    <property type="entry name" value="Homeodomain-like_sf"/>
</dbReference>
<organism evidence="10 11">
    <name type="scientific">Ideonella dechloratans</name>
    <dbReference type="NCBI Taxonomy" id="36863"/>
    <lineage>
        <taxon>Bacteria</taxon>
        <taxon>Pseudomonadati</taxon>
        <taxon>Pseudomonadota</taxon>
        <taxon>Betaproteobacteria</taxon>
        <taxon>Burkholderiales</taxon>
        <taxon>Sphaerotilaceae</taxon>
        <taxon>Ideonella</taxon>
    </lineage>
</organism>
<evidence type="ECO:0000256" key="5">
    <source>
        <dbReference type="ARBA" id="ARBA00023015"/>
    </source>
</evidence>
<dbReference type="FunFam" id="3.40.50.2300:FF:000018">
    <property type="entry name" value="DNA-binding transcriptional regulator NtrC"/>
    <property type="match status" value="1"/>
</dbReference>
<dbReference type="InterPro" id="IPR002078">
    <property type="entry name" value="Sigma_54_int"/>
</dbReference>
<evidence type="ECO:0000256" key="7">
    <source>
        <dbReference type="PROSITE-ProRule" id="PRU00169"/>
    </source>
</evidence>
<dbReference type="SMART" id="SM00382">
    <property type="entry name" value="AAA"/>
    <property type="match status" value="1"/>
</dbReference>
<evidence type="ECO:0000256" key="2">
    <source>
        <dbReference type="ARBA" id="ARBA00022741"/>
    </source>
</evidence>
<dbReference type="CDD" id="cd00009">
    <property type="entry name" value="AAA"/>
    <property type="match status" value="1"/>
</dbReference>
<dbReference type="PROSITE" id="PS50045">
    <property type="entry name" value="SIGMA54_INTERACT_4"/>
    <property type="match status" value="1"/>
</dbReference>
<name>A0A643FAE5_IDEDE</name>
<evidence type="ECO:0000313" key="11">
    <source>
        <dbReference type="Proteomes" id="UP000430120"/>
    </source>
</evidence>
<dbReference type="CDD" id="cd17549">
    <property type="entry name" value="REC_DctD-like"/>
    <property type="match status" value="1"/>
</dbReference>
<dbReference type="Gene3D" id="3.40.50.300">
    <property type="entry name" value="P-loop containing nucleotide triphosphate hydrolases"/>
    <property type="match status" value="1"/>
</dbReference>
<dbReference type="SUPFAM" id="SSF52540">
    <property type="entry name" value="P-loop containing nucleoside triphosphate hydrolases"/>
    <property type="match status" value="1"/>
</dbReference>
<protein>
    <submittedName>
        <fullName evidence="10">Sigma-54-dependent Fis family transcriptional regulator</fullName>
    </submittedName>
</protein>
<evidence type="ECO:0000256" key="1">
    <source>
        <dbReference type="ARBA" id="ARBA00022553"/>
    </source>
</evidence>
<dbReference type="Gene3D" id="1.10.10.60">
    <property type="entry name" value="Homeodomain-like"/>
    <property type="match status" value="1"/>
</dbReference>
<keyword evidence="4" id="KW-0902">Two-component regulatory system</keyword>
<dbReference type="GO" id="GO:0000160">
    <property type="term" value="P:phosphorelay signal transduction system"/>
    <property type="evidence" value="ECO:0007669"/>
    <property type="project" value="UniProtKB-KW"/>
</dbReference>
<dbReference type="InterPro" id="IPR001789">
    <property type="entry name" value="Sig_transdc_resp-reg_receiver"/>
</dbReference>
<dbReference type="Gene3D" id="3.40.50.2300">
    <property type="match status" value="1"/>
</dbReference>
<keyword evidence="5" id="KW-0805">Transcription regulation</keyword>
<evidence type="ECO:0000256" key="4">
    <source>
        <dbReference type="ARBA" id="ARBA00023012"/>
    </source>
</evidence>
<dbReference type="InterPro" id="IPR003593">
    <property type="entry name" value="AAA+_ATPase"/>
</dbReference>
<dbReference type="PROSITE" id="PS50110">
    <property type="entry name" value="RESPONSE_REGULATORY"/>
    <property type="match status" value="1"/>
</dbReference>
<evidence type="ECO:0000256" key="6">
    <source>
        <dbReference type="ARBA" id="ARBA00023163"/>
    </source>
</evidence>